<organism evidence="1 2">
    <name type="scientific">Pisolithus tinctorius Marx 270</name>
    <dbReference type="NCBI Taxonomy" id="870435"/>
    <lineage>
        <taxon>Eukaryota</taxon>
        <taxon>Fungi</taxon>
        <taxon>Dikarya</taxon>
        <taxon>Basidiomycota</taxon>
        <taxon>Agaricomycotina</taxon>
        <taxon>Agaricomycetes</taxon>
        <taxon>Agaricomycetidae</taxon>
        <taxon>Boletales</taxon>
        <taxon>Sclerodermatineae</taxon>
        <taxon>Pisolithaceae</taxon>
        <taxon>Pisolithus</taxon>
    </lineage>
</organism>
<dbReference type="EMBL" id="KN831978">
    <property type="protein sequence ID" value="KIO03015.1"/>
    <property type="molecule type" value="Genomic_DNA"/>
</dbReference>
<protein>
    <submittedName>
        <fullName evidence="1">Uncharacterized protein</fullName>
    </submittedName>
</protein>
<proteinExistence type="predicted"/>
<name>A0A0C3NQ66_PISTI</name>
<gene>
    <name evidence="1" type="ORF">M404DRAFT_1001643</name>
</gene>
<evidence type="ECO:0000313" key="2">
    <source>
        <dbReference type="Proteomes" id="UP000054217"/>
    </source>
</evidence>
<dbReference type="AlphaFoldDB" id="A0A0C3NQ66"/>
<reference evidence="2" key="2">
    <citation type="submission" date="2015-01" db="EMBL/GenBank/DDBJ databases">
        <title>Evolutionary Origins and Diversification of the Mycorrhizal Mutualists.</title>
        <authorList>
            <consortium name="DOE Joint Genome Institute"/>
            <consortium name="Mycorrhizal Genomics Consortium"/>
            <person name="Kohler A."/>
            <person name="Kuo A."/>
            <person name="Nagy L.G."/>
            <person name="Floudas D."/>
            <person name="Copeland A."/>
            <person name="Barry K.W."/>
            <person name="Cichocki N."/>
            <person name="Veneault-Fourrey C."/>
            <person name="LaButti K."/>
            <person name="Lindquist E.A."/>
            <person name="Lipzen A."/>
            <person name="Lundell T."/>
            <person name="Morin E."/>
            <person name="Murat C."/>
            <person name="Riley R."/>
            <person name="Ohm R."/>
            <person name="Sun H."/>
            <person name="Tunlid A."/>
            <person name="Henrissat B."/>
            <person name="Grigoriev I.V."/>
            <person name="Hibbett D.S."/>
            <person name="Martin F."/>
        </authorList>
    </citation>
    <scope>NUCLEOTIDE SEQUENCE [LARGE SCALE GENOMIC DNA]</scope>
    <source>
        <strain evidence="2">Marx 270</strain>
    </source>
</reference>
<dbReference type="HOGENOM" id="CLU_2655495_0_0_1"/>
<sequence length="76" mass="8457">MTSSIWSGNTFSDAGGLDYRRLGGRYSFPRIYSQWQDRASNASPRIQLCSSSHQGFAISMWIHQAYASSTLPCPHG</sequence>
<dbReference type="InParanoid" id="A0A0C3NQ66"/>
<accession>A0A0C3NQ66</accession>
<evidence type="ECO:0000313" key="1">
    <source>
        <dbReference type="EMBL" id="KIO03015.1"/>
    </source>
</evidence>
<reference evidence="1 2" key="1">
    <citation type="submission" date="2014-04" db="EMBL/GenBank/DDBJ databases">
        <authorList>
            <consortium name="DOE Joint Genome Institute"/>
            <person name="Kuo A."/>
            <person name="Kohler A."/>
            <person name="Costa M.D."/>
            <person name="Nagy L.G."/>
            <person name="Floudas D."/>
            <person name="Copeland A."/>
            <person name="Barry K.W."/>
            <person name="Cichocki N."/>
            <person name="Veneault-Fourrey C."/>
            <person name="LaButti K."/>
            <person name="Lindquist E.A."/>
            <person name="Lipzen A."/>
            <person name="Lundell T."/>
            <person name="Morin E."/>
            <person name="Murat C."/>
            <person name="Sun H."/>
            <person name="Tunlid A."/>
            <person name="Henrissat B."/>
            <person name="Grigoriev I.V."/>
            <person name="Hibbett D.S."/>
            <person name="Martin F."/>
            <person name="Nordberg H.P."/>
            <person name="Cantor M.N."/>
            <person name="Hua S.X."/>
        </authorList>
    </citation>
    <scope>NUCLEOTIDE SEQUENCE [LARGE SCALE GENOMIC DNA]</scope>
    <source>
        <strain evidence="1 2">Marx 270</strain>
    </source>
</reference>
<keyword evidence="2" id="KW-1185">Reference proteome</keyword>
<dbReference type="Proteomes" id="UP000054217">
    <property type="component" value="Unassembled WGS sequence"/>
</dbReference>